<dbReference type="EMBL" id="LAZR01048386">
    <property type="protein sequence ID" value="KKK92053.1"/>
    <property type="molecule type" value="Genomic_DNA"/>
</dbReference>
<gene>
    <name evidence="1" type="ORF">LCGC14_2706790</name>
</gene>
<dbReference type="AlphaFoldDB" id="A0A0F8ZE81"/>
<feature type="non-terminal residue" evidence="1">
    <location>
        <position position="300"/>
    </location>
</feature>
<organism evidence="1">
    <name type="scientific">marine sediment metagenome</name>
    <dbReference type="NCBI Taxonomy" id="412755"/>
    <lineage>
        <taxon>unclassified sequences</taxon>
        <taxon>metagenomes</taxon>
        <taxon>ecological metagenomes</taxon>
    </lineage>
</organism>
<name>A0A0F8ZE81_9ZZZZ</name>
<accession>A0A0F8ZE81</accession>
<sequence length="300" mass="32213">MAPVVSSNTFVENNANYVQMRNTGANVLIAAAEDASGSIVASYQNKLDNIAIFDKEITASDVNGLFDTTADVYEVTTTYALGELNALQYIQSADVMYFAHPEHAPAQLSRAGHTDWTLADVSFTEGPFKPENLTTTTINPSAATGSVTLSASSALFKASHVNSHWQISHYISAVEIAGSLADNGDSSSLTVYKGQAYSYNTDNTWVGKATLQRSYDSGSTWFDVLPFTSSTDENTTFEGEEDLADAVYRVHYVDTSGTFEYSVIAHTMKREGIAKITVYTNSTTVTATVTKTLGAATATT</sequence>
<comment type="caution">
    <text evidence="1">The sequence shown here is derived from an EMBL/GenBank/DDBJ whole genome shotgun (WGS) entry which is preliminary data.</text>
</comment>
<evidence type="ECO:0000313" key="1">
    <source>
        <dbReference type="EMBL" id="KKK92053.1"/>
    </source>
</evidence>
<proteinExistence type="predicted"/>
<reference evidence="1" key="1">
    <citation type="journal article" date="2015" name="Nature">
        <title>Complex archaea that bridge the gap between prokaryotes and eukaryotes.</title>
        <authorList>
            <person name="Spang A."/>
            <person name="Saw J.H."/>
            <person name="Jorgensen S.L."/>
            <person name="Zaremba-Niedzwiedzka K."/>
            <person name="Martijn J."/>
            <person name="Lind A.E."/>
            <person name="van Eijk R."/>
            <person name="Schleper C."/>
            <person name="Guy L."/>
            <person name="Ettema T.J."/>
        </authorList>
    </citation>
    <scope>NUCLEOTIDE SEQUENCE</scope>
</reference>
<protein>
    <submittedName>
        <fullName evidence="1">Uncharacterized protein</fullName>
    </submittedName>
</protein>